<evidence type="ECO:0000256" key="1">
    <source>
        <dbReference type="SAM" id="MobiDB-lite"/>
    </source>
</evidence>
<sequence>MGSCKPKSETSSKTVRTFFCAILRNFPFLFRSVFDFIFSSDLVDLGGETSTRGDGNSCDSNVGDGGGNGIRCASDVSDGGGDRNGCDGDERKACSTSLRKPRSGFSNPDLERKKGEERL</sequence>
<feature type="compositionally biased region" description="Polar residues" evidence="1">
    <location>
        <begin position="48"/>
        <end position="60"/>
    </location>
</feature>
<keyword evidence="3" id="KW-1185">Reference proteome</keyword>
<comment type="caution">
    <text evidence="2">The sequence shown here is derived from an EMBL/GenBank/DDBJ whole genome shotgun (WGS) entry which is preliminary data.</text>
</comment>
<reference evidence="2 3" key="1">
    <citation type="journal article" date="2021" name="Commun. Biol.">
        <title>The genome of Shorea leprosula (Dipterocarpaceae) highlights the ecological relevance of drought in aseasonal tropical rainforests.</title>
        <authorList>
            <person name="Ng K.K.S."/>
            <person name="Kobayashi M.J."/>
            <person name="Fawcett J.A."/>
            <person name="Hatakeyama M."/>
            <person name="Paape T."/>
            <person name="Ng C.H."/>
            <person name="Ang C.C."/>
            <person name="Tnah L.H."/>
            <person name="Lee C.T."/>
            <person name="Nishiyama T."/>
            <person name="Sese J."/>
            <person name="O'Brien M.J."/>
            <person name="Copetti D."/>
            <person name="Mohd Noor M.I."/>
            <person name="Ong R.C."/>
            <person name="Putra M."/>
            <person name="Sireger I.Z."/>
            <person name="Indrioko S."/>
            <person name="Kosugi Y."/>
            <person name="Izuno A."/>
            <person name="Isagi Y."/>
            <person name="Lee S.L."/>
            <person name="Shimizu K.K."/>
        </authorList>
    </citation>
    <scope>NUCLEOTIDE SEQUENCE [LARGE SCALE GENOMIC DNA]</scope>
    <source>
        <strain evidence="2">214</strain>
    </source>
</reference>
<protein>
    <submittedName>
        <fullName evidence="2">Uncharacterized protein</fullName>
    </submittedName>
</protein>
<feature type="region of interest" description="Disordered" evidence="1">
    <location>
        <begin position="48"/>
        <end position="119"/>
    </location>
</feature>
<proteinExistence type="predicted"/>
<accession>A0AAV5IJ30</accession>
<gene>
    <name evidence="2" type="ORF">SLEP1_g12691</name>
</gene>
<dbReference type="AlphaFoldDB" id="A0AAV5IJ30"/>
<feature type="compositionally biased region" description="Basic and acidic residues" evidence="1">
    <location>
        <begin position="80"/>
        <end position="93"/>
    </location>
</feature>
<dbReference type="Proteomes" id="UP001054252">
    <property type="component" value="Unassembled WGS sequence"/>
</dbReference>
<name>A0AAV5IJ30_9ROSI</name>
<organism evidence="2 3">
    <name type="scientific">Rubroshorea leprosula</name>
    <dbReference type="NCBI Taxonomy" id="152421"/>
    <lineage>
        <taxon>Eukaryota</taxon>
        <taxon>Viridiplantae</taxon>
        <taxon>Streptophyta</taxon>
        <taxon>Embryophyta</taxon>
        <taxon>Tracheophyta</taxon>
        <taxon>Spermatophyta</taxon>
        <taxon>Magnoliopsida</taxon>
        <taxon>eudicotyledons</taxon>
        <taxon>Gunneridae</taxon>
        <taxon>Pentapetalae</taxon>
        <taxon>rosids</taxon>
        <taxon>malvids</taxon>
        <taxon>Malvales</taxon>
        <taxon>Dipterocarpaceae</taxon>
        <taxon>Rubroshorea</taxon>
    </lineage>
</organism>
<evidence type="ECO:0000313" key="2">
    <source>
        <dbReference type="EMBL" id="GKU99913.1"/>
    </source>
</evidence>
<feature type="compositionally biased region" description="Basic and acidic residues" evidence="1">
    <location>
        <begin position="109"/>
        <end position="119"/>
    </location>
</feature>
<dbReference type="EMBL" id="BPVZ01000015">
    <property type="protein sequence ID" value="GKU99913.1"/>
    <property type="molecule type" value="Genomic_DNA"/>
</dbReference>
<evidence type="ECO:0000313" key="3">
    <source>
        <dbReference type="Proteomes" id="UP001054252"/>
    </source>
</evidence>